<evidence type="ECO:0000313" key="2">
    <source>
        <dbReference type="EMBL" id="GJS52193.1"/>
    </source>
</evidence>
<reference evidence="2" key="1">
    <citation type="journal article" date="2022" name="Int. J. Mol. Sci.">
        <title>Draft Genome of Tanacetum Coccineum: Genomic Comparison of Closely Related Tanacetum-Family Plants.</title>
        <authorList>
            <person name="Yamashiro T."/>
            <person name="Shiraishi A."/>
            <person name="Nakayama K."/>
            <person name="Satake H."/>
        </authorList>
    </citation>
    <scope>NUCLEOTIDE SEQUENCE</scope>
</reference>
<feature type="region of interest" description="Disordered" evidence="1">
    <location>
        <begin position="142"/>
        <end position="166"/>
    </location>
</feature>
<proteinExistence type="predicted"/>
<keyword evidence="3" id="KW-1185">Reference proteome</keyword>
<dbReference type="EMBL" id="BQNB010008639">
    <property type="protein sequence ID" value="GJS52193.1"/>
    <property type="molecule type" value="Genomic_DNA"/>
</dbReference>
<evidence type="ECO:0008006" key="4">
    <source>
        <dbReference type="Google" id="ProtNLM"/>
    </source>
</evidence>
<reference evidence="2" key="2">
    <citation type="submission" date="2022-01" db="EMBL/GenBank/DDBJ databases">
        <authorList>
            <person name="Yamashiro T."/>
            <person name="Shiraishi A."/>
            <person name="Satake H."/>
            <person name="Nakayama K."/>
        </authorList>
    </citation>
    <scope>NUCLEOTIDE SEQUENCE</scope>
</reference>
<sequence length="215" mass="24569">MRGYELTLIRDTEVWKVIQNVNSKKQSPKEGLCIQGSSPTTPGRTGLLMRKERKARTLLLMAVPKDHLRRFHGMDDAKEIWAAIKTRKAWRKGMKGFKNYITLDALVLVSNDDLNNNLSVFEQTSKKTYIYFPGTENVAFLSQPKPSSSKHKPATAQKKKKLSSYTTSSSKQNQTFCFKLPMVLLMKLSNLLATNLMMWDLIHEDLDQIDDSVLE</sequence>
<protein>
    <recommendedName>
        <fullName evidence="4">Xylulose kinase-1</fullName>
    </recommendedName>
</protein>
<feature type="compositionally biased region" description="Basic residues" evidence="1">
    <location>
        <begin position="148"/>
        <end position="162"/>
    </location>
</feature>
<organism evidence="2 3">
    <name type="scientific">Tanacetum coccineum</name>
    <dbReference type="NCBI Taxonomy" id="301880"/>
    <lineage>
        <taxon>Eukaryota</taxon>
        <taxon>Viridiplantae</taxon>
        <taxon>Streptophyta</taxon>
        <taxon>Embryophyta</taxon>
        <taxon>Tracheophyta</taxon>
        <taxon>Spermatophyta</taxon>
        <taxon>Magnoliopsida</taxon>
        <taxon>eudicotyledons</taxon>
        <taxon>Gunneridae</taxon>
        <taxon>Pentapetalae</taxon>
        <taxon>asterids</taxon>
        <taxon>campanulids</taxon>
        <taxon>Asterales</taxon>
        <taxon>Asteraceae</taxon>
        <taxon>Asteroideae</taxon>
        <taxon>Anthemideae</taxon>
        <taxon>Anthemidinae</taxon>
        <taxon>Tanacetum</taxon>
    </lineage>
</organism>
<evidence type="ECO:0000256" key="1">
    <source>
        <dbReference type="SAM" id="MobiDB-lite"/>
    </source>
</evidence>
<accession>A0ABQ4WH87</accession>
<comment type="caution">
    <text evidence="2">The sequence shown here is derived from an EMBL/GenBank/DDBJ whole genome shotgun (WGS) entry which is preliminary data.</text>
</comment>
<dbReference type="Proteomes" id="UP001151760">
    <property type="component" value="Unassembled WGS sequence"/>
</dbReference>
<name>A0ABQ4WH87_9ASTR</name>
<evidence type="ECO:0000313" key="3">
    <source>
        <dbReference type="Proteomes" id="UP001151760"/>
    </source>
</evidence>
<gene>
    <name evidence="2" type="ORF">Tco_0625555</name>
</gene>